<feature type="region of interest" description="Disordered" evidence="1">
    <location>
        <begin position="676"/>
        <end position="707"/>
    </location>
</feature>
<reference evidence="2 3" key="1">
    <citation type="journal article" date="2012" name="Genome Biol.">
        <title>Genome and low-iron response of an oceanic diatom adapted to chronic iron limitation.</title>
        <authorList>
            <person name="Lommer M."/>
            <person name="Specht M."/>
            <person name="Roy A.S."/>
            <person name="Kraemer L."/>
            <person name="Andreson R."/>
            <person name="Gutowska M.A."/>
            <person name="Wolf J."/>
            <person name="Bergner S.V."/>
            <person name="Schilhabel M.B."/>
            <person name="Klostermeier U.C."/>
            <person name="Beiko R.G."/>
            <person name="Rosenstiel P."/>
            <person name="Hippler M."/>
            <person name="Laroche J."/>
        </authorList>
    </citation>
    <scope>NUCLEOTIDE SEQUENCE [LARGE SCALE GENOMIC DNA]</scope>
    <source>
        <strain evidence="2 3">CCMP1005</strain>
    </source>
</reference>
<gene>
    <name evidence="2" type="ORF">THAOC_16920</name>
</gene>
<dbReference type="Proteomes" id="UP000266841">
    <property type="component" value="Unassembled WGS sequence"/>
</dbReference>
<proteinExistence type="predicted"/>
<evidence type="ECO:0000313" key="3">
    <source>
        <dbReference type="Proteomes" id="UP000266841"/>
    </source>
</evidence>
<evidence type="ECO:0000256" key="1">
    <source>
        <dbReference type="SAM" id="MobiDB-lite"/>
    </source>
</evidence>
<accession>K0SBZ0</accession>
<comment type="caution">
    <text evidence="2">The sequence shown here is derived from an EMBL/GenBank/DDBJ whole genome shotgun (WGS) entry which is preliminary data.</text>
</comment>
<feature type="region of interest" description="Disordered" evidence="1">
    <location>
        <begin position="180"/>
        <end position="204"/>
    </location>
</feature>
<protein>
    <submittedName>
        <fullName evidence="2">Uncharacterized protein</fullName>
    </submittedName>
</protein>
<keyword evidence="3" id="KW-1185">Reference proteome</keyword>
<sequence length="707" mass="80388">PYAGDHLLERAPPWECGDDGQYDRVIGFYDSAKLIDDNLWVLYSDYFDKFEIINIDTGRGVKHFYPENGPGDYESHYESRISLLLTCYGGRHGMLAAGMDSSKRRNPHGAWSGPYMSLWNISPSNPESPTNRKPVMSIDLCRSSYTIVAVSVVSTERVCILLSGPDGVELQWHRIPQNADEMHRGRPPHPQPDRPGAAPPPHQCSSACPFMRRCPEKQKMDVWKSSKEFWQEYDARAPNSTAASEKKYSYESRCEYIWWPGQSTLLQADSITRKNVNSATMESDGGMLVIVADAVLQLWHCGTMSNLRDVSPFLIYEESFFFYPSTLLHSLDVHTIVRPFEDVKGRSEGHYYVNGTEPVPFLEETRNFQTSTNPIDISTCDATTLLSRFSHHTFDEQRDFERQHSLEVGSCSPQLDCIVRVALAISQKRRELQLYYGLGTSPVSPQDGMESVYMLCWERGGLFDFEDGPSDQSRLERLTGALAHLQLQNQAIEPSLRMYGDIGQEIFKQRGTSSLAIDSSKLVVCTRYEVAVMPFSLTTESSPSLDEEWVDTFDEESNQYLIGRETPLWYSARPLHSNFLRQWNSIRMSASRSYSPDEPANAFRSVAEEMSISLDYEKELMKVAVLCSPMIRSACISWRRLALVTSSFDDNLDGHHLLHVYDILCDWTDSTGGRFDVEERGVGFSEDTEEDDTEEDDTEEDDTEEDD</sequence>
<name>K0SBZ0_THAOC</name>
<feature type="compositionally biased region" description="Acidic residues" evidence="1">
    <location>
        <begin position="686"/>
        <end position="707"/>
    </location>
</feature>
<evidence type="ECO:0000313" key="2">
    <source>
        <dbReference type="EMBL" id="EJK62469.1"/>
    </source>
</evidence>
<organism evidence="2 3">
    <name type="scientific">Thalassiosira oceanica</name>
    <name type="common">Marine diatom</name>
    <dbReference type="NCBI Taxonomy" id="159749"/>
    <lineage>
        <taxon>Eukaryota</taxon>
        <taxon>Sar</taxon>
        <taxon>Stramenopiles</taxon>
        <taxon>Ochrophyta</taxon>
        <taxon>Bacillariophyta</taxon>
        <taxon>Coscinodiscophyceae</taxon>
        <taxon>Thalassiosirophycidae</taxon>
        <taxon>Thalassiosirales</taxon>
        <taxon>Thalassiosiraceae</taxon>
        <taxon>Thalassiosira</taxon>
    </lineage>
</organism>
<dbReference type="EMBL" id="AGNL01018860">
    <property type="protein sequence ID" value="EJK62469.1"/>
    <property type="molecule type" value="Genomic_DNA"/>
</dbReference>
<feature type="non-terminal residue" evidence="2">
    <location>
        <position position="1"/>
    </location>
</feature>
<dbReference type="AlphaFoldDB" id="K0SBZ0"/>